<proteinExistence type="predicted"/>
<protein>
    <recommendedName>
        <fullName evidence="3">Tetratricopeptide repeat protein</fullName>
    </recommendedName>
</protein>
<sequence length="293" mass="32195">MKNLQGTEAERLIVINAGIDIASNEIAAISNNLLSLSTGLCFACSDSQSGRLDITELSTENIVEAIAKDNINPAGIISIPFSILKALPDNQSIKPEALSIYCAISALAIGEEITMLSSSSSDFEPITPKRILSASDMAKLIRFAISEFNIEDLFPNYAWVEHEEESLSLCYHTLAAIFIKIGDWEGATECLNISEQFEDSPRLLALRGIVASKQGRTLEAVANMVSSLQQYESRKKNDGEHYLSFNPSSLEDINVDLKDGLDALNQRDNSKAFECFSNAIFNFDTFYRDLGIC</sequence>
<organism evidence="1 2">
    <name type="scientific">SAR324 cluster bacterium</name>
    <dbReference type="NCBI Taxonomy" id="2024889"/>
    <lineage>
        <taxon>Bacteria</taxon>
        <taxon>Deltaproteobacteria</taxon>
        <taxon>SAR324 cluster</taxon>
    </lineage>
</organism>
<dbReference type="Proteomes" id="UP000524246">
    <property type="component" value="Unassembled WGS sequence"/>
</dbReference>
<evidence type="ECO:0000313" key="1">
    <source>
        <dbReference type="EMBL" id="NMC63532.1"/>
    </source>
</evidence>
<comment type="caution">
    <text evidence="1">The sequence shown here is derived from an EMBL/GenBank/DDBJ whole genome shotgun (WGS) entry which is preliminary data.</text>
</comment>
<dbReference type="AlphaFoldDB" id="A0A7X9FST1"/>
<dbReference type="Gene3D" id="1.25.40.10">
    <property type="entry name" value="Tetratricopeptide repeat domain"/>
    <property type="match status" value="1"/>
</dbReference>
<reference evidence="1 2" key="1">
    <citation type="journal article" date="2020" name="Biotechnol. Biofuels">
        <title>New insights from the biogas microbiome by comprehensive genome-resolved metagenomics of nearly 1600 species originating from multiple anaerobic digesters.</title>
        <authorList>
            <person name="Campanaro S."/>
            <person name="Treu L."/>
            <person name="Rodriguez-R L.M."/>
            <person name="Kovalovszki A."/>
            <person name="Ziels R.M."/>
            <person name="Maus I."/>
            <person name="Zhu X."/>
            <person name="Kougias P.G."/>
            <person name="Basile A."/>
            <person name="Luo G."/>
            <person name="Schluter A."/>
            <person name="Konstantinidis K.T."/>
            <person name="Angelidaki I."/>
        </authorList>
    </citation>
    <scope>NUCLEOTIDE SEQUENCE [LARGE SCALE GENOMIC DNA]</scope>
    <source>
        <strain evidence="1">AS27yjCOA_65</strain>
    </source>
</reference>
<evidence type="ECO:0008006" key="3">
    <source>
        <dbReference type="Google" id="ProtNLM"/>
    </source>
</evidence>
<dbReference type="EMBL" id="JAAZON010000464">
    <property type="protein sequence ID" value="NMC63532.1"/>
    <property type="molecule type" value="Genomic_DNA"/>
</dbReference>
<gene>
    <name evidence="1" type="ORF">GYA55_10255</name>
</gene>
<dbReference type="InterPro" id="IPR011990">
    <property type="entry name" value="TPR-like_helical_dom_sf"/>
</dbReference>
<evidence type="ECO:0000313" key="2">
    <source>
        <dbReference type="Proteomes" id="UP000524246"/>
    </source>
</evidence>
<dbReference type="SUPFAM" id="SSF48452">
    <property type="entry name" value="TPR-like"/>
    <property type="match status" value="1"/>
</dbReference>
<name>A0A7X9FST1_9DELT</name>
<accession>A0A7X9FST1</accession>